<feature type="compositionally biased region" description="Basic and acidic residues" evidence="6">
    <location>
        <begin position="1"/>
        <end position="11"/>
    </location>
</feature>
<dbReference type="AlphaFoldDB" id="A0A4Q2RMK3"/>
<keyword evidence="4" id="KW-0862">Zinc</keyword>
<dbReference type="PANTHER" id="PTHR43267">
    <property type="entry name" value="TRNA THREONYLCARBAMOYLADENOSINE DEHYDRATASE"/>
    <property type="match status" value="1"/>
</dbReference>
<dbReference type="Pfam" id="PF14457">
    <property type="entry name" value="Prok-E2_A"/>
    <property type="match status" value="1"/>
</dbReference>
<evidence type="ECO:0000313" key="9">
    <source>
        <dbReference type="EMBL" id="RYB90060.1"/>
    </source>
</evidence>
<dbReference type="GO" id="GO:0061504">
    <property type="term" value="P:cyclic threonylcarbamoyladenosine biosynthetic process"/>
    <property type="evidence" value="ECO:0007669"/>
    <property type="project" value="TreeGrafter"/>
</dbReference>
<dbReference type="InterPro" id="IPR045886">
    <property type="entry name" value="ThiF/MoeB/HesA"/>
</dbReference>
<dbReference type="GO" id="GO:0008641">
    <property type="term" value="F:ubiquitin-like modifier activating enzyme activity"/>
    <property type="evidence" value="ECO:0007669"/>
    <property type="project" value="InterPro"/>
</dbReference>
<dbReference type="GO" id="GO:0046872">
    <property type="term" value="F:metal ion binding"/>
    <property type="evidence" value="ECO:0007669"/>
    <property type="project" value="UniProtKB-KW"/>
</dbReference>
<name>A0A4Q2RMK3_9ACTN</name>
<dbReference type="InterPro" id="IPR016135">
    <property type="entry name" value="UBQ-conjugating_enzyme/RWD"/>
</dbReference>
<dbReference type="Gene3D" id="3.40.50.720">
    <property type="entry name" value="NAD(P)-binding Rossmann-like Domain"/>
    <property type="match status" value="1"/>
</dbReference>
<dbReference type="SUPFAM" id="SSF69572">
    <property type="entry name" value="Activating enzymes of the ubiquitin-like proteins"/>
    <property type="match status" value="1"/>
</dbReference>
<evidence type="ECO:0000313" key="10">
    <source>
        <dbReference type="Proteomes" id="UP000291838"/>
    </source>
</evidence>
<evidence type="ECO:0000259" key="8">
    <source>
        <dbReference type="Pfam" id="PF14464"/>
    </source>
</evidence>
<feature type="compositionally biased region" description="Polar residues" evidence="6">
    <location>
        <begin position="880"/>
        <end position="892"/>
    </location>
</feature>
<organism evidence="9 10">
    <name type="scientific">Nocardioides glacieisoli</name>
    <dbReference type="NCBI Taxonomy" id="1168730"/>
    <lineage>
        <taxon>Bacteria</taxon>
        <taxon>Bacillati</taxon>
        <taxon>Actinomycetota</taxon>
        <taxon>Actinomycetes</taxon>
        <taxon>Propionibacteriales</taxon>
        <taxon>Nocardioidaceae</taxon>
        <taxon>Nocardioides</taxon>
    </lineage>
</organism>
<dbReference type="OrthoDB" id="3802555at2"/>
<protein>
    <recommendedName>
        <fullName evidence="11">JAB domain-containing protein</fullName>
    </recommendedName>
</protein>
<keyword evidence="5" id="KW-0482">Metalloprotease</keyword>
<dbReference type="GO" id="GO:0008237">
    <property type="term" value="F:metallopeptidase activity"/>
    <property type="evidence" value="ECO:0007669"/>
    <property type="project" value="UniProtKB-KW"/>
</dbReference>
<evidence type="ECO:0000256" key="1">
    <source>
        <dbReference type="ARBA" id="ARBA00022670"/>
    </source>
</evidence>
<comment type="caution">
    <text evidence="9">The sequence shown here is derived from an EMBL/GenBank/DDBJ whole genome shotgun (WGS) entry which is preliminary data.</text>
</comment>
<evidence type="ECO:0000256" key="3">
    <source>
        <dbReference type="ARBA" id="ARBA00022801"/>
    </source>
</evidence>
<evidence type="ECO:0000256" key="4">
    <source>
        <dbReference type="ARBA" id="ARBA00022833"/>
    </source>
</evidence>
<feature type="region of interest" description="Disordered" evidence="6">
    <location>
        <begin position="935"/>
        <end position="954"/>
    </location>
</feature>
<dbReference type="PANTHER" id="PTHR43267:SF1">
    <property type="entry name" value="TRNA THREONYLCARBAMOYLADENOSINE DEHYDRATASE"/>
    <property type="match status" value="1"/>
</dbReference>
<dbReference type="Proteomes" id="UP000291838">
    <property type="component" value="Unassembled WGS sequence"/>
</dbReference>
<dbReference type="InterPro" id="IPR035985">
    <property type="entry name" value="Ubiquitin-activating_enz"/>
</dbReference>
<evidence type="ECO:0000259" key="7">
    <source>
        <dbReference type="Pfam" id="PF00899"/>
    </source>
</evidence>
<dbReference type="GO" id="GO:0006508">
    <property type="term" value="P:proteolysis"/>
    <property type="evidence" value="ECO:0007669"/>
    <property type="project" value="UniProtKB-KW"/>
</dbReference>
<keyword evidence="1" id="KW-0645">Protease</keyword>
<feature type="region of interest" description="Disordered" evidence="6">
    <location>
        <begin position="1"/>
        <end position="25"/>
    </location>
</feature>
<dbReference type="EMBL" id="SDWS01000005">
    <property type="protein sequence ID" value="RYB90060.1"/>
    <property type="molecule type" value="Genomic_DNA"/>
</dbReference>
<dbReference type="InterPro" id="IPR000594">
    <property type="entry name" value="ThiF_NAD_FAD-bd"/>
</dbReference>
<evidence type="ECO:0000256" key="2">
    <source>
        <dbReference type="ARBA" id="ARBA00022723"/>
    </source>
</evidence>
<proteinExistence type="predicted"/>
<dbReference type="GO" id="GO:0061503">
    <property type="term" value="F:tRNA threonylcarbamoyladenosine dehydratase"/>
    <property type="evidence" value="ECO:0007669"/>
    <property type="project" value="TreeGrafter"/>
</dbReference>
<gene>
    <name evidence="9" type="ORF">EUA06_11655</name>
</gene>
<feature type="region of interest" description="Disordered" evidence="6">
    <location>
        <begin position="878"/>
        <end position="898"/>
    </location>
</feature>
<dbReference type="RefSeq" id="WP_129475774.1">
    <property type="nucleotide sequence ID" value="NZ_SDWS01000005.1"/>
</dbReference>
<evidence type="ECO:0000256" key="6">
    <source>
        <dbReference type="SAM" id="MobiDB-lite"/>
    </source>
</evidence>
<dbReference type="Pfam" id="PF00899">
    <property type="entry name" value="ThiF"/>
    <property type="match status" value="1"/>
</dbReference>
<keyword evidence="2" id="KW-0479">Metal-binding</keyword>
<keyword evidence="10" id="KW-1185">Reference proteome</keyword>
<dbReference type="SUPFAM" id="SSF102712">
    <property type="entry name" value="JAB1/MPN domain"/>
    <property type="match status" value="1"/>
</dbReference>
<reference evidence="9 10" key="1">
    <citation type="submission" date="2019-01" db="EMBL/GenBank/DDBJ databases">
        <title>Novel species of Nocardioides.</title>
        <authorList>
            <person name="Liu Q."/>
            <person name="Xin Y.-H."/>
        </authorList>
    </citation>
    <scope>NUCLEOTIDE SEQUENCE [LARGE SCALE GENOMIC DNA]</scope>
    <source>
        <strain evidence="9 10">HLT3-15</strain>
    </source>
</reference>
<evidence type="ECO:0008006" key="11">
    <source>
        <dbReference type="Google" id="ProtNLM"/>
    </source>
</evidence>
<feature type="domain" description="THIF-type NAD/FAD binding fold" evidence="7">
    <location>
        <begin position="424"/>
        <end position="547"/>
    </location>
</feature>
<dbReference type="Pfam" id="PF14464">
    <property type="entry name" value="Prok-JAB"/>
    <property type="match status" value="1"/>
</dbReference>
<evidence type="ECO:0000256" key="5">
    <source>
        <dbReference type="ARBA" id="ARBA00023049"/>
    </source>
</evidence>
<dbReference type="InterPro" id="IPR028090">
    <property type="entry name" value="JAB_dom_prok"/>
</dbReference>
<sequence length="954" mass="103323">MADPVDHERAHSSRPAEPLGSRAPAPTLGPELAALQLAELAAISAGGLEIITESTEARSAFVLSLATDGIAAGPGVRLRSRERFRVYVGDKFPFTPPKVFADHQRWAGSPHVQWGTFLCLYAAESVEWNSADGMRGFVERLLAWLENAAAGTLDPDDRPLHPPSTATSPAAGRLVVRPDLADRVPWAKESSGPAGTPSATQATAEVAYGWCVHDGSRFEILEWLTLVETYDKVLQDGLIPLDERGRRFMVIPVVMMDTHLGWEYPKHAADLAHKLAEAGYAPRDLLDVVVFASRMNRLMRMIERDAALDTDADSDAGTGGDTEFDVDSDPLILGLATPGRRVESDRLAHIVAWRFTGIGVDAVRFLRQIGRLKEPPPELVEKVHAFAQDWIDTAKVAWIRVHEMRPEVTRRRDEGSPGRWLAGKNVVLLGAGAIGAVVAEQCVRLGCQNLVIVDDGVVGPGILVRQPYYDRDVGHAKAEALASRLNTITHEDVVTAVTDDCRDLFIDGHSGGGNPFWLSMDSCDLVIDATADAGTRAVLERLRVSQRSSWPPVITMLVGHQATRGLAIVAGAGASSSSHELLRRVAIRGRDVARPSWGDIVDDFFPDPPRTEMFFPEPGCSEPTFTGSASDVMALASTMFGYAIAVLDEIDQAARTPHRESDDEEQLMVSQPPRMRAAGFRIARPGSSLAGRAAVEEMSWDDDLVQLDPTSGLEVRISAEALLEMRSEVRRGARTRGPGVETGGLMLGFFDEASRSVIVDVATGPAPDSLLSEGYFFHGVSGTQDFIDRVSQRTGKLTRFVGIWHCHPYGRAWPSATDEAGITVLTSFTTGGRRALMIILGGSSHRWESWRDGPDQGLALGGHETLPRLFARVVERPADNPSSAAQPPNTSEGHLRGAADADPYAVLTAYQRMLQMPPVGVYYAGGYSDESFKVDLVGPSTSSGSSDEAHDIEE</sequence>
<feature type="domain" description="JAB" evidence="8">
    <location>
        <begin position="736"/>
        <end position="851"/>
    </location>
</feature>
<dbReference type="InterPro" id="IPR032865">
    <property type="entry name" value="Prok-E2_A"/>
</dbReference>
<dbReference type="Gene3D" id="3.40.140.10">
    <property type="entry name" value="Cytidine Deaminase, domain 2"/>
    <property type="match status" value="1"/>
</dbReference>
<dbReference type="SUPFAM" id="SSF54495">
    <property type="entry name" value="UBC-like"/>
    <property type="match status" value="1"/>
</dbReference>
<accession>A0A4Q2RMK3</accession>
<feature type="region of interest" description="Disordered" evidence="6">
    <location>
        <begin position="153"/>
        <end position="172"/>
    </location>
</feature>
<keyword evidence="3" id="KW-0378">Hydrolase</keyword>